<dbReference type="CDD" id="cd03024">
    <property type="entry name" value="DsbA_FrnE"/>
    <property type="match status" value="1"/>
</dbReference>
<dbReference type="Pfam" id="PF01323">
    <property type="entry name" value="DSBA"/>
    <property type="match status" value="1"/>
</dbReference>
<keyword evidence="3" id="KW-1185">Reference proteome</keyword>
<feature type="domain" description="DSBA-like thioredoxin" evidence="1">
    <location>
        <begin position="4"/>
        <end position="202"/>
    </location>
</feature>
<dbReference type="PANTHER" id="PTHR13887:SF41">
    <property type="entry name" value="THIOREDOXIN SUPERFAMILY PROTEIN"/>
    <property type="match status" value="1"/>
</dbReference>
<organism evidence="2 3">
    <name type="scientific">Palleronia pelagia</name>
    <dbReference type="NCBI Taxonomy" id="387096"/>
    <lineage>
        <taxon>Bacteria</taxon>
        <taxon>Pseudomonadati</taxon>
        <taxon>Pseudomonadota</taxon>
        <taxon>Alphaproteobacteria</taxon>
        <taxon>Rhodobacterales</taxon>
        <taxon>Roseobacteraceae</taxon>
        <taxon>Palleronia</taxon>
    </lineage>
</organism>
<sequence>MIKLDILSDPICPWCLIGKTRLDQVLQDRPDHPFTIEWHPFQLNPDMPPEGMDRRDYLETKFGGREGAVKAYAPVVEAAEATGLDIAFDRIERTPNTLDAHRMIHWAGLEGRQAAMVAALFNAYFMQGRDIGDRDTLLALAGDVGMDGEMTARLLDSDADRADIAARDAHARARGVTGVPTFIIAERHAVPGAQPPELWHNVLDDLERQAAEAEAEAE</sequence>
<dbReference type="EMBL" id="FOCM01000001">
    <property type="protein sequence ID" value="SEM85406.1"/>
    <property type="molecule type" value="Genomic_DNA"/>
</dbReference>
<gene>
    <name evidence="2" type="ORF">SAMN04488011_101697</name>
</gene>
<dbReference type="AlphaFoldDB" id="A0A1H8BRK2"/>
<dbReference type="Gene3D" id="3.40.30.10">
    <property type="entry name" value="Glutaredoxin"/>
    <property type="match status" value="1"/>
</dbReference>
<dbReference type="InterPro" id="IPR001853">
    <property type="entry name" value="DSBA-like_thioredoxin_dom"/>
</dbReference>
<name>A0A1H8BRK2_9RHOB</name>
<dbReference type="GO" id="GO:0016853">
    <property type="term" value="F:isomerase activity"/>
    <property type="evidence" value="ECO:0007669"/>
    <property type="project" value="UniProtKB-KW"/>
</dbReference>
<dbReference type="PANTHER" id="PTHR13887">
    <property type="entry name" value="GLUTATHIONE S-TRANSFERASE KAPPA"/>
    <property type="match status" value="1"/>
</dbReference>
<dbReference type="RefSeq" id="WP_091844235.1">
    <property type="nucleotide sequence ID" value="NZ_FOCM01000001.1"/>
</dbReference>
<proteinExistence type="predicted"/>
<accession>A0A1H8BRK2</accession>
<evidence type="ECO:0000313" key="2">
    <source>
        <dbReference type="EMBL" id="SEM85406.1"/>
    </source>
</evidence>
<evidence type="ECO:0000313" key="3">
    <source>
        <dbReference type="Proteomes" id="UP000199372"/>
    </source>
</evidence>
<dbReference type="OrthoDB" id="9799122at2"/>
<dbReference type="Proteomes" id="UP000199372">
    <property type="component" value="Unassembled WGS sequence"/>
</dbReference>
<reference evidence="3" key="1">
    <citation type="submission" date="2016-10" db="EMBL/GenBank/DDBJ databases">
        <authorList>
            <person name="Varghese N."/>
            <person name="Submissions S."/>
        </authorList>
    </citation>
    <scope>NUCLEOTIDE SEQUENCE [LARGE SCALE GENOMIC DNA]</scope>
    <source>
        <strain evidence="3">DSM 26893</strain>
    </source>
</reference>
<dbReference type="SUPFAM" id="SSF52833">
    <property type="entry name" value="Thioredoxin-like"/>
    <property type="match status" value="1"/>
</dbReference>
<dbReference type="InterPro" id="IPR036249">
    <property type="entry name" value="Thioredoxin-like_sf"/>
</dbReference>
<dbReference type="GO" id="GO:0016491">
    <property type="term" value="F:oxidoreductase activity"/>
    <property type="evidence" value="ECO:0007669"/>
    <property type="project" value="InterPro"/>
</dbReference>
<keyword evidence="2" id="KW-0413">Isomerase</keyword>
<evidence type="ECO:0000259" key="1">
    <source>
        <dbReference type="Pfam" id="PF01323"/>
    </source>
</evidence>
<protein>
    <submittedName>
        <fullName evidence="2">Predicted dithiol-disulfide isomerase, DsbA family</fullName>
    </submittedName>
</protein>